<dbReference type="Proteomes" id="UP000562415">
    <property type="component" value="Unassembled WGS sequence"/>
</dbReference>
<dbReference type="GO" id="GO:0005815">
    <property type="term" value="C:microtubule organizing center"/>
    <property type="evidence" value="ECO:0007669"/>
    <property type="project" value="TreeGrafter"/>
</dbReference>
<reference evidence="2 3" key="1">
    <citation type="submission" date="2019-09" db="EMBL/GenBank/DDBJ databases">
        <title>Bird 10,000 Genomes (B10K) Project - Family phase.</title>
        <authorList>
            <person name="Zhang G."/>
        </authorList>
    </citation>
    <scope>NUCLEOTIDE SEQUENCE [LARGE SCALE GENOMIC DNA]</scope>
    <source>
        <strain evidence="2">B10K-DU-017-47</strain>
    </source>
</reference>
<dbReference type="OrthoDB" id="125906at2759"/>
<dbReference type="InterPro" id="IPR040673">
    <property type="entry name" value="CCDC81_HU_dom_2"/>
</dbReference>
<gene>
    <name evidence="2" type="primary">Ccdc81_1</name>
    <name evidence="2" type="ORF">PROATE_R07114</name>
</gene>
<proteinExistence type="predicted"/>
<organism evidence="2 3">
    <name type="scientific">Probosciger aterrimus</name>
    <name type="common">Palm cockatoo</name>
    <dbReference type="NCBI Taxonomy" id="141839"/>
    <lineage>
        <taxon>Eukaryota</taxon>
        <taxon>Metazoa</taxon>
        <taxon>Chordata</taxon>
        <taxon>Craniata</taxon>
        <taxon>Vertebrata</taxon>
        <taxon>Euteleostomi</taxon>
        <taxon>Archelosauria</taxon>
        <taxon>Archosauria</taxon>
        <taxon>Dinosauria</taxon>
        <taxon>Saurischia</taxon>
        <taxon>Theropoda</taxon>
        <taxon>Coelurosauria</taxon>
        <taxon>Aves</taxon>
        <taxon>Neognathae</taxon>
        <taxon>Neoaves</taxon>
        <taxon>Telluraves</taxon>
        <taxon>Australaves</taxon>
        <taxon>Psittaciformes</taxon>
        <taxon>Cacatuidae</taxon>
        <taxon>Probosciger</taxon>
    </lineage>
</organism>
<name>A0A7K5G0E3_PROAR</name>
<feature type="non-terminal residue" evidence="2">
    <location>
        <position position="138"/>
    </location>
</feature>
<accession>A0A7K5G0E3</accession>
<feature type="non-terminal residue" evidence="2">
    <location>
        <position position="1"/>
    </location>
</feature>
<sequence length="138" mass="15709">QGVLLTGLGTFAMVQERFHGEEEVYVVRRPVFQLDQDTLCLQEFTFPSVVIPGNIKIKPLNYRQLSRVTSFPQYVVEDCVQETILLYSLQLRDGQCLPFVFKAIGVLCCKDDVLCMRFYPSCITGLESKADRVALLHT</sequence>
<dbReference type="Pfam" id="PF18289">
    <property type="entry name" value="HU-CCDC81_euk_2"/>
    <property type="match status" value="1"/>
</dbReference>
<evidence type="ECO:0000313" key="2">
    <source>
        <dbReference type="EMBL" id="NWS50646.1"/>
    </source>
</evidence>
<dbReference type="AlphaFoldDB" id="A0A7K5G0E3"/>
<dbReference type="PANTHER" id="PTHR14362:SF2">
    <property type="entry name" value="COILED-COIL DOMAIN-CONTAINING PROTEIN 81"/>
    <property type="match status" value="1"/>
</dbReference>
<feature type="domain" description="CCDC81 HU" evidence="1">
    <location>
        <begin position="57"/>
        <end position="129"/>
    </location>
</feature>
<keyword evidence="3" id="KW-1185">Reference proteome</keyword>
<protein>
    <submittedName>
        <fullName evidence="2">CCD81 protein</fullName>
    </submittedName>
</protein>
<comment type="caution">
    <text evidence="2">The sequence shown here is derived from an EMBL/GenBank/DDBJ whole genome shotgun (WGS) entry which is preliminary data.</text>
</comment>
<dbReference type="InterPro" id="IPR026295">
    <property type="entry name" value="CCD81"/>
</dbReference>
<dbReference type="EMBL" id="VYZH01009873">
    <property type="protein sequence ID" value="NWS50646.1"/>
    <property type="molecule type" value="Genomic_DNA"/>
</dbReference>
<evidence type="ECO:0000259" key="1">
    <source>
        <dbReference type="Pfam" id="PF18289"/>
    </source>
</evidence>
<dbReference type="PANTHER" id="PTHR14362">
    <property type="entry name" value="COILED-COIL DOMAIN-CONTAINING PROTEIN 81"/>
    <property type="match status" value="1"/>
</dbReference>
<evidence type="ECO:0000313" key="3">
    <source>
        <dbReference type="Proteomes" id="UP000562415"/>
    </source>
</evidence>